<sequence length="400" mass="45675">MDARILIREFNEDRDVEEVESLERESETWPRKGVSIFTNMMGDPLCRIRLYPNHVMLAANMFELDLQVAELVNNGELVGVVRGCIKHVGTGIEETHIKMCCILGLRVSPKHRQVSERQGIGLKLVESVEGWATENESEYIFLAAEENNIASANLFLKCNYRKLSSLIIYSQPIDSHAREKSSNDIRIEKLSIEQAISLYKDRLGSKSFFPVDIDAILNEKLSLGTWVSFFREEDWISLHSKEKSMDFTTTTPSSWVVVSIWKTCEAYKLEMRRQHSLSFLYTTLAKVFPCLPTPVYKLLCRPFGFLFLYGLYGEGERLGELMKSMWPFACNLAGSLDCKMISTELGACDPLKEHIPRGTSVSCVNDDWLFKKANGSHNDDDNTLKMEKCDTTLFVDPRDF</sequence>
<dbReference type="PANTHER" id="PTHR47370">
    <property type="entry name" value="ACYL-COA N-ACYLTRANSFERASES (NAT) SUPERFAMILY PROTEIN"/>
    <property type="match status" value="1"/>
</dbReference>
<name>A0AAP0JPN5_9MAGN</name>
<gene>
    <name evidence="2" type="ORF">Sjap_007276</name>
</gene>
<dbReference type="InterPro" id="IPR016181">
    <property type="entry name" value="Acyl_CoA_acyltransferase"/>
</dbReference>
<organism evidence="2 3">
    <name type="scientific">Stephania japonica</name>
    <dbReference type="NCBI Taxonomy" id="461633"/>
    <lineage>
        <taxon>Eukaryota</taxon>
        <taxon>Viridiplantae</taxon>
        <taxon>Streptophyta</taxon>
        <taxon>Embryophyta</taxon>
        <taxon>Tracheophyta</taxon>
        <taxon>Spermatophyta</taxon>
        <taxon>Magnoliopsida</taxon>
        <taxon>Ranunculales</taxon>
        <taxon>Menispermaceae</taxon>
        <taxon>Menispermoideae</taxon>
        <taxon>Cissampelideae</taxon>
        <taxon>Stephania</taxon>
    </lineage>
</organism>
<dbReference type="Pfam" id="PF00583">
    <property type="entry name" value="Acetyltransf_1"/>
    <property type="match status" value="1"/>
</dbReference>
<dbReference type="AlphaFoldDB" id="A0AAP0JPN5"/>
<reference evidence="2 3" key="1">
    <citation type="submission" date="2024-01" db="EMBL/GenBank/DDBJ databases">
        <title>Genome assemblies of Stephania.</title>
        <authorList>
            <person name="Yang L."/>
        </authorList>
    </citation>
    <scope>NUCLEOTIDE SEQUENCE [LARGE SCALE GENOMIC DNA]</scope>
    <source>
        <strain evidence="2">QJT</strain>
        <tissue evidence="2">Leaf</tissue>
    </source>
</reference>
<accession>A0AAP0JPN5</accession>
<dbReference type="PROSITE" id="PS51186">
    <property type="entry name" value="GNAT"/>
    <property type="match status" value="1"/>
</dbReference>
<protein>
    <recommendedName>
        <fullName evidence="1">N-acetyltransferase domain-containing protein</fullName>
    </recommendedName>
</protein>
<feature type="domain" description="N-acetyltransferase" evidence="1">
    <location>
        <begin position="5"/>
        <end position="174"/>
    </location>
</feature>
<dbReference type="Proteomes" id="UP001417504">
    <property type="component" value="Unassembled WGS sequence"/>
</dbReference>
<proteinExistence type="predicted"/>
<dbReference type="Gene3D" id="3.40.630.30">
    <property type="match status" value="1"/>
</dbReference>
<dbReference type="InterPro" id="IPR052810">
    <property type="entry name" value="Plant_NAT"/>
</dbReference>
<dbReference type="GO" id="GO:0016747">
    <property type="term" value="F:acyltransferase activity, transferring groups other than amino-acyl groups"/>
    <property type="evidence" value="ECO:0007669"/>
    <property type="project" value="InterPro"/>
</dbReference>
<dbReference type="InterPro" id="IPR000182">
    <property type="entry name" value="GNAT_dom"/>
</dbReference>
<dbReference type="PANTHER" id="PTHR47370:SF4">
    <property type="entry name" value="N-ACETYLTRANSFERASE HLS1-LIKE-RELATED"/>
    <property type="match status" value="1"/>
</dbReference>
<dbReference type="CDD" id="cd04301">
    <property type="entry name" value="NAT_SF"/>
    <property type="match status" value="1"/>
</dbReference>
<comment type="caution">
    <text evidence="2">The sequence shown here is derived from an EMBL/GenBank/DDBJ whole genome shotgun (WGS) entry which is preliminary data.</text>
</comment>
<evidence type="ECO:0000313" key="2">
    <source>
        <dbReference type="EMBL" id="KAK9136682.1"/>
    </source>
</evidence>
<dbReference type="EMBL" id="JBBNAE010000003">
    <property type="protein sequence ID" value="KAK9136682.1"/>
    <property type="molecule type" value="Genomic_DNA"/>
</dbReference>
<evidence type="ECO:0000313" key="3">
    <source>
        <dbReference type="Proteomes" id="UP001417504"/>
    </source>
</evidence>
<keyword evidence="3" id="KW-1185">Reference proteome</keyword>
<evidence type="ECO:0000259" key="1">
    <source>
        <dbReference type="PROSITE" id="PS51186"/>
    </source>
</evidence>
<dbReference type="SUPFAM" id="SSF55729">
    <property type="entry name" value="Acyl-CoA N-acyltransferases (Nat)"/>
    <property type="match status" value="1"/>
</dbReference>